<evidence type="ECO:0000313" key="1">
    <source>
        <dbReference type="EMBL" id="UOG77404.1"/>
    </source>
</evidence>
<dbReference type="EMBL" id="CP094671">
    <property type="protein sequence ID" value="UOG77404.1"/>
    <property type="molecule type" value="Genomic_DNA"/>
</dbReference>
<reference evidence="1 2" key="1">
    <citation type="submission" date="2022-03" db="EMBL/GenBank/DDBJ databases">
        <title>Hymenobactersp. isolated from the air.</title>
        <authorList>
            <person name="Won M."/>
            <person name="Kwon S.-W."/>
        </authorList>
    </citation>
    <scope>NUCLEOTIDE SEQUENCE [LARGE SCALE GENOMIC DNA]</scope>
    <source>
        <strain evidence="1 2">KACC 21982</strain>
        <plasmid evidence="1 2">unnamed2</plasmid>
    </source>
</reference>
<dbReference type="PROSITE" id="PS51257">
    <property type="entry name" value="PROKAR_LIPOPROTEIN"/>
    <property type="match status" value="1"/>
</dbReference>
<geneLocation type="plasmid" evidence="1 2">
    <name>unnamed2</name>
</geneLocation>
<protein>
    <recommendedName>
        <fullName evidence="3">DUF4468 domain-containing protein</fullName>
    </recommendedName>
</protein>
<dbReference type="Proteomes" id="UP000831113">
    <property type="component" value="Plasmid unnamed2"/>
</dbReference>
<dbReference type="RefSeq" id="WP_243803172.1">
    <property type="nucleotide sequence ID" value="NZ_CP094671.1"/>
</dbReference>
<keyword evidence="2" id="KW-1185">Reference proteome</keyword>
<accession>A0ABY4D4F0</accession>
<name>A0ABY4D4F0_9BACT</name>
<sequence>MKLHIITLSFICIIVSATSCENRRKLTVEEQVDVEKRYNKTQEAVSSWILNHALYPKSYEALSFSEYSEPFIMENNEKIPKTQCYRIKHIHHILDTDSSEATYIGYFTLDYKYRVTMVETLKTGAVGGMSLSDIKEWTDKYGKPLSEGDSSLYKEKQQEAKEELIHTLKSM</sequence>
<evidence type="ECO:0000313" key="2">
    <source>
        <dbReference type="Proteomes" id="UP000831113"/>
    </source>
</evidence>
<proteinExistence type="predicted"/>
<evidence type="ECO:0008006" key="3">
    <source>
        <dbReference type="Google" id="ProtNLM"/>
    </source>
</evidence>
<keyword evidence="1" id="KW-0614">Plasmid</keyword>
<organism evidence="1 2">
    <name type="scientific">Hymenobacter tibetensis</name>
    <dbReference type="NCBI Taxonomy" id="497967"/>
    <lineage>
        <taxon>Bacteria</taxon>
        <taxon>Pseudomonadati</taxon>
        <taxon>Bacteroidota</taxon>
        <taxon>Cytophagia</taxon>
        <taxon>Cytophagales</taxon>
        <taxon>Hymenobacteraceae</taxon>
        <taxon>Hymenobacter</taxon>
    </lineage>
</organism>
<gene>
    <name evidence="1" type="ORF">MTX78_23970</name>
</gene>